<dbReference type="EMBL" id="MVGC01000215">
    <property type="protein sequence ID" value="RJE21627.1"/>
    <property type="molecule type" value="Genomic_DNA"/>
</dbReference>
<dbReference type="InterPro" id="IPR007219">
    <property type="entry name" value="XnlR_reg_dom"/>
</dbReference>
<dbReference type="SMART" id="SM00066">
    <property type="entry name" value="GAL4"/>
    <property type="match status" value="1"/>
</dbReference>
<dbReference type="Gene3D" id="4.10.240.10">
    <property type="entry name" value="Zn(2)-C6 fungal-type DNA-binding domain"/>
    <property type="match status" value="1"/>
</dbReference>
<dbReference type="GO" id="GO:0045944">
    <property type="term" value="P:positive regulation of transcription by RNA polymerase II"/>
    <property type="evidence" value="ECO:0007669"/>
    <property type="project" value="TreeGrafter"/>
</dbReference>
<keyword evidence="2" id="KW-0479">Metal-binding</keyword>
<dbReference type="GO" id="GO:0043565">
    <property type="term" value="F:sequence-specific DNA binding"/>
    <property type="evidence" value="ECO:0007669"/>
    <property type="project" value="TreeGrafter"/>
</dbReference>
<protein>
    <submittedName>
        <fullName evidence="9">Transcription factor</fullName>
    </submittedName>
</protein>
<dbReference type="CDD" id="cd00067">
    <property type="entry name" value="GAL4"/>
    <property type="match status" value="1"/>
</dbReference>
<dbReference type="InterPro" id="IPR052202">
    <property type="entry name" value="Yeast_MetPath_Reg"/>
</dbReference>
<evidence type="ECO:0000313" key="9">
    <source>
        <dbReference type="EMBL" id="RJE21627.1"/>
    </source>
</evidence>
<gene>
    <name evidence="9" type="ORF">PHISCL_06033</name>
</gene>
<dbReference type="Pfam" id="PF04082">
    <property type="entry name" value="Fungal_trans"/>
    <property type="match status" value="1"/>
</dbReference>
<dbReference type="GO" id="GO:0008270">
    <property type="term" value="F:zinc ion binding"/>
    <property type="evidence" value="ECO:0007669"/>
    <property type="project" value="InterPro"/>
</dbReference>
<accession>A0A3A2ZJQ4</accession>
<dbReference type="InterPro" id="IPR001138">
    <property type="entry name" value="Zn2Cys6_DnaBD"/>
</dbReference>
<reference evidence="10" key="1">
    <citation type="submission" date="2017-02" db="EMBL/GenBank/DDBJ databases">
        <authorList>
            <person name="Tafer H."/>
            <person name="Lopandic K."/>
        </authorList>
    </citation>
    <scope>NUCLEOTIDE SEQUENCE [LARGE SCALE GENOMIC DNA]</scope>
    <source>
        <strain evidence="10">CBS 366.77</strain>
    </source>
</reference>
<dbReference type="SMART" id="SM00906">
    <property type="entry name" value="Fungal_trans"/>
    <property type="match status" value="1"/>
</dbReference>
<evidence type="ECO:0000256" key="3">
    <source>
        <dbReference type="ARBA" id="ARBA00022833"/>
    </source>
</evidence>
<keyword evidence="3" id="KW-0862">Zinc</keyword>
<evidence type="ECO:0000256" key="2">
    <source>
        <dbReference type="ARBA" id="ARBA00022723"/>
    </source>
</evidence>
<dbReference type="GO" id="GO:0000981">
    <property type="term" value="F:DNA-binding transcription factor activity, RNA polymerase II-specific"/>
    <property type="evidence" value="ECO:0007669"/>
    <property type="project" value="InterPro"/>
</dbReference>
<evidence type="ECO:0000256" key="5">
    <source>
        <dbReference type="ARBA" id="ARBA00023125"/>
    </source>
</evidence>
<name>A0A3A2ZJQ4_9EURO</name>
<keyword evidence="10" id="KW-1185">Reference proteome</keyword>
<dbReference type="PROSITE" id="PS50048">
    <property type="entry name" value="ZN2_CY6_FUNGAL_2"/>
    <property type="match status" value="1"/>
</dbReference>
<dbReference type="SUPFAM" id="SSF57701">
    <property type="entry name" value="Zn2/Cys6 DNA-binding domain"/>
    <property type="match status" value="1"/>
</dbReference>
<dbReference type="PANTHER" id="PTHR47782">
    <property type="entry name" value="ZN(II)2CYS6 TRANSCRIPTION FACTOR (EUROFUNG)-RELATED"/>
    <property type="match status" value="1"/>
</dbReference>
<evidence type="ECO:0000256" key="6">
    <source>
        <dbReference type="ARBA" id="ARBA00023163"/>
    </source>
</evidence>
<evidence type="ECO:0000256" key="1">
    <source>
        <dbReference type="ARBA" id="ARBA00004123"/>
    </source>
</evidence>
<evidence type="ECO:0000259" key="8">
    <source>
        <dbReference type="PROSITE" id="PS50048"/>
    </source>
</evidence>
<keyword evidence="4" id="KW-0805">Transcription regulation</keyword>
<dbReference type="PROSITE" id="PS00463">
    <property type="entry name" value="ZN2_CY6_FUNGAL_1"/>
    <property type="match status" value="1"/>
</dbReference>
<sequence length="632" mass="70882">MSNSTFLDNPLLKVSRPVAACSRCRTAKIKCDGKLPACSACEKAGKAGTCSGASDEFARGKERSYVASLEGYCERLEKRISNLRRRQLAGLTDGAGVIRENSITSVSSPGSLAQSHRREVTDIDDLVGDFGFLSVNATSRDFHGVTSSTSFANLLMSVSVVESLPSRSTEPLPLRHEATPLLQYYFDNIFTQLPFFVETNFWTSVDAVYQSNGRFAKPFDHWALRLVLAIASASISYQHGDKSYRRALSLVVDALQYAEDVLHPGSITGIQAILLLAQYSLFDPRHFHSWYLVGMAVRVMVDLGLHHDLPSEVVTDTDRLDMRRRVFHIIYSLDSKRCVSSVLGRTFSFSDNSVNVALPTSAASTSLGASVTKQSHVFLRSIKPALHLVKIRQILSAGYHDMYYNGREPHPQPLVPIWSLCSRIREWFENCPTDVPNYFTNVYRLEMLYTTVIILSPSHRYPELCDYHKALLLDCCMDYADQLHRALEDPSALPSITFIDIQRVYQVGRRLVELLSHDYDLLLSGLVPVPPPVPPGTPDPPPLRNEDRINCHARSVRCVSHIRDLLQYCSRKWDMDTLLEQFDQASSSIQKRLVQTPMMYFNGPSTYMAEASTTLPPTTSTYSPFDIGQFNP</sequence>
<dbReference type="GO" id="GO:0005634">
    <property type="term" value="C:nucleus"/>
    <property type="evidence" value="ECO:0007669"/>
    <property type="project" value="UniProtKB-SubCell"/>
</dbReference>
<organism evidence="9 10">
    <name type="scientific">Aspergillus sclerotialis</name>
    <dbReference type="NCBI Taxonomy" id="2070753"/>
    <lineage>
        <taxon>Eukaryota</taxon>
        <taxon>Fungi</taxon>
        <taxon>Dikarya</taxon>
        <taxon>Ascomycota</taxon>
        <taxon>Pezizomycotina</taxon>
        <taxon>Eurotiomycetes</taxon>
        <taxon>Eurotiomycetidae</taxon>
        <taxon>Eurotiales</taxon>
        <taxon>Aspergillaceae</taxon>
        <taxon>Aspergillus</taxon>
        <taxon>Aspergillus subgen. Polypaecilum</taxon>
    </lineage>
</organism>
<feature type="domain" description="Zn(2)-C6 fungal-type" evidence="8">
    <location>
        <begin position="20"/>
        <end position="51"/>
    </location>
</feature>
<dbReference type="CDD" id="cd12148">
    <property type="entry name" value="fungal_TF_MHR"/>
    <property type="match status" value="1"/>
</dbReference>
<evidence type="ECO:0000256" key="4">
    <source>
        <dbReference type="ARBA" id="ARBA00023015"/>
    </source>
</evidence>
<dbReference type="OrthoDB" id="5319458at2759"/>
<comment type="subcellular location">
    <subcellularLocation>
        <location evidence="1">Nucleus</location>
    </subcellularLocation>
</comment>
<dbReference type="Proteomes" id="UP000266188">
    <property type="component" value="Unassembled WGS sequence"/>
</dbReference>
<dbReference type="InterPro" id="IPR036864">
    <property type="entry name" value="Zn2-C6_fun-type_DNA-bd_sf"/>
</dbReference>
<dbReference type="STRING" id="2070753.A0A3A2ZJQ4"/>
<keyword evidence="5" id="KW-0238">DNA-binding</keyword>
<keyword evidence="7" id="KW-0539">Nucleus</keyword>
<dbReference type="PANTHER" id="PTHR47782:SF2">
    <property type="entry name" value="TRANSCRIPTION FACTOR, PUTATIVE (AFU_ORTHOLOGUE AFUA_4G12570)-RELATED"/>
    <property type="match status" value="1"/>
</dbReference>
<proteinExistence type="predicted"/>
<dbReference type="GO" id="GO:0006351">
    <property type="term" value="P:DNA-templated transcription"/>
    <property type="evidence" value="ECO:0007669"/>
    <property type="project" value="InterPro"/>
</dbReference>
<evidence type="ECO:0000313" key="10">
    <source>
        <dbReference type="Proteomes" id="UP000266188"/>
    </source>
</evidence>
<evidence type="ECO:0000256" key="7">
    <source>
        <dbReference type="ARBA" id="ARBA00023242"/>
    </source>
</evidence>
<comment type="caution">
    <text evidence="9">The sequence shown here is derived from an EMBL/GenBank/DDBJ whole genome shotgun (WGS) entry which is preliminary data.</text>
</comment>
<dbReference type="AlphaFoldDB" id="A0A3A2ZJQ4"/>
<dbReference type="Pfam" id="PF00172">
    <property type="entry name" value="Zn_clus"/>
    <property type="match status" value="1"/>
</dbReference>
<keyword evidence="6" id="KW-0804">Transcription</keyword>